<organism evidence="2 3">
    <name type="scientific">Stylonychia lemnae</name>
    <name type="common">Ciliate</name>
    <dbReference type="NCBI Taxonomy" id="5949"/>
    <lineage>
        <taxon>Eukaryota</taxon>
        <taxon>Sar</taxon>
        <taxon>Alveolata</taxon>
        <taxon>Ciliophora</taxon>
        <taxon>Intramacronucleata</taxon>
        <taxon>Spirotrichea</taxon>
        <taxon>Stichotrichia</taxon>
        <taxon>Sporadotrichida</taxon>
        <taxon>Oxytrichidae</taxon>
        <taxon>Stylonychinae</taxon>
        <taxon>Stylonychia</taxon>
    </lineage>
</organism>
<evidence type="ECO:0000313" key="2">
    <source>
        <dbReference type="EMBL" id="CDW76104.1"/>
    </source>
</evidence>
<proteinExistence type="predicted"/>
<dbReference type="InParanoid" id="A0A078A5R4"/>
<name>A0A078A5R4_STYLE</name>
<dbReference type="OrthoDB" id="10678281at2759"/>
<feature type="compositionally biased region" description="Polar residues" evidence="1">
    <location>
        <begin position="67"/>
        <end position="77"/>
    </location>
</feature>
<evidence type="ECO:0000256" key="1">
    <source>
        <dbReference type="SAM" id="MobiDB-lite"/>
    </source>
</evidence>
<dbReference type="Proteomes" id="UP000039865">
    <property type="component" value="Unassembled WGS sequence"/>
</dbReference>
<gene>
    <name evidence="2" type="primary">Contig15582.g16603</name>
    <name evidence="2" type="ORF">STYLEM_5100</name>
</gene>
<reference evidence="2 3" key="1">
    <citation type="submission" date="2014-06" db="EMBL/GenBank/DDBJ databases">
        <authorList>
            <person name="Swart Estienne"/>
        </authorList>
    </citation>
    <scope>NUCLEOTIDE SEQUENCE [LARGE SCALE GENOMIC DNA]</scope>
    <source>
        <strain evidence="2 3">130c</strain>
    </source>
</reference>
<evidence type="ECO:0000313" key="3">
    <source>
        <dbReference type="Proteomes" id="UP000039865"/>
    </source>
</evidence>
<feature type="region of interest" description="Disordered" evidence="1">
    <location>
        <begin position="114"/>
        <end position="136"/>
    </location>
</feature>
<feature type="compositionally biased region" description="Polar residues" evidence="1">
    <location>
        <begin position="8"/>
        <end position="26"/>
    </location>
</feature>
<dbReference type="AlphaFoldDB" id="A0A078A5R4"/>
<keyword evidence="3" id="KW-1185">Reference proteome</keyword>
<accession>A0A078A5R4</accession>
<sequence length="387" mass="44776">MKTPKIRNYSNNREQQQSKGHHQQFSLPKIKEFKPRRNFQARSLNKYDSKQNSQSYLGGQQDESDQRYQNQGSNNENKMNRSLAEQSPLNRIEGSNHLRRNNLNFTQIADVNHATNSQSSFSGQTPKAGDTSSKTNFNTISGSGQTHHNQNLFYGLSPKQFIEEIEKQLNTKEAQALLKKQKLKEDRMKNRSKMGGGRESALSVVTSQSYYLKDEYLTGEKSKMRKQNQASAQSTHITPTVKIKGVGFEQTPYQKLLQQENSQSPSQRKDYQSGIFLLMASAKKRKEQRIYQKLESNLKTFVDGRQSIKDQDNQYELKLKGILEQDEYYKKRIDELSQSVNVKELKEVLKELGDMNLQQHKQMLPNIESGKRFYLSYAKLNLRPSEL</sequence>
<protein>
    <submittedName>
        <fullName evidence="2">Uncharacterized protein</fullName>
    </submittedName>
</protein>
<feature type="region of interest" description="Disordered" evidence="1">
    <location>
        <begin position="1"/>
        <end position="80"/>
    </location>
</feature>
<dbReference type="EMBL" id="CCKQ01004955">
    <property type="protein sequence ID" value="CDW76104.1"/>
    <property type="molecule type" value="Genomic_DNA"/>
</dbReference>